<feature type="transmembrane region" description="Helical" evidence="2">
    <location>
        <begin position="118"/>
        <end position="136"/>
    </location>
</feature>
<feature type="transmembrane region" description="Helical" evidence="2">
    <location>
        <begin position="308"/>
        <end position="331"/>
    </location>
</feature>
<keyword evidence="2" id="KW-1133">Transmembrane helix</keyword>
<feature type="region of interest" description="Disordered" evidence="1">
    <location>
        <begin position="1"/>
        <end position="48"/>
    </location>
</feature>
<keyword evidence="2" id="KW-0812">Transmembrane</keyword>
<dbReference type="SMART" id="SM00014">
    <property type="entry name" value="acidPPc"/>
    <property type="match status" value="1"/>
</dbReference>
<dbReference type="EMBL" id="LT629776">
    <property type="protein sequence ID" value="SDS89011.1"/>
    <property type="molecule type" value="Genomic_DNA"/>
</dbReference>
<evidence type="ECO:0000256" key="2">
    <source>
        <dbReference type="SAM" id="Phobius"/>
    </source>
</evidence>
<dbReference type="AlphaFoldDB" id="A0A1H1VX39"/>
<proteinExistence type="predicted"/>
<dbReference type="Gene3D" id="1.20.144.10">
    <property type="entry name" value="Phosphatidic acid phosphatase type 2/haloperoxidase"/>
    <property type="match status" value="1"/>
</dbReference>
<dbReference type="InterPro" id="IPR036938">
    <property type="entry name" value="PAP2/HPO_sf"/>
</dbReference>
<evidence type="ECO:0000256" key="1">
    <source>
        <dbReference type="SAM" id="MobiDB-lite"/>
    </source>
</evidence>
<feature type="transmembrane region" description="Helical" evidence="2">
    <location>
        <begin position="143"/>
        <end position="161"/>
    </location>
</feature>
<evidence type="ECO:0000313" key="5">
    <source>
        <dbReference type="Proteomes" id="UP000185663"/>
    </source>
</evidence>
<dbReference type="SUPFAM" id="SSF48317">
    <property type="entry name" value="Acid phosphatase/Vanadium-dependent haloperoxidase"/>
    <property type="match status" value="1"/>
</dbReference>
<dbReference type="Pfam" id="PF01569">
    <property type="entry name" value="PAP2"/>
    <property type="match status" value="1"/>
</dbReference>
<dbReference type="Proteomes" id="UP000185663">
    <property type="component" value="Chromosome I"/>
</dbReference>
<feature type="transmembrane region" description="Helical" evidence="2">
    <location>
        <begin position="207"/>
        <end position="228"/>
    </location>
</feature>
<accession>A0A1H1VX39</accession>
<dbReference type="InterPro" id="IPR000326">
    <property type="entry name" value="PAP2/HPO"/>
</dbReference>
<name>A0A1H1VX39_9CELL</name>
<feature type="compositionally biased region" description="Low complexity" evidence="1">
    <location>
        <begin position="11"/>
        <end position="22"/>
    </location>
</feature>
<feature type="transmembrane region" description="Helical" evidence="2">
    <location>
        <begin position="60"/>
        <end position="81"/>
    </location>
</feature>
<feature type="transmembrane region" description="Helical" evidence="2">
    <location>
        <begin position="269"/>
        <end position="293"/>
    </location>
</feature>
<evidence type="ECO:0000259" key="3">
    <source>
        <dbReference type="SMART" id="SM00014"/>
    </source>
</evidence>
<sequence length="348" mass="35375">MVAYGDRMTTPSGPSGSNGMPGELPPTVPLPGAGTARPQRAASPSGSVPLQPLEPAAGSVAARVLAGVAGIAAAVLVWVVWRYFVGTYDGQRADWAAFEGATYGQGRLWRVAEPVLDVVSISFVVLGVGAAMGIALVRRRWALAIQVAFLVAGANVTTQLLKHVVLDRTNLLGTWDSGNTLPSGHTTVAASVAVALLLVVPRRGRPLTALLGAGYTAATGVSTLVGQWHRPSDVIAAVLVVLAWTGIVLAFTPASGLDRVSPSEPTVGAGSWTTAVLLWVGGGAALAGAGLALERVLAAAPWQEPQTVAYVGGAFGVIGCTAVAFGLMLVLRQATGHPGAAAQVARHQ</sequence>
<protein>
    <submittedName>
        <fullName evidence="4">PAP2 superfamily protein</fullName>
    </submittedName>
</protein>
<organism evidence="4 5">
    <name type="scientific">Paraoerskovia marina</name>
    <dbReference type="NCBI Taxonomy" id="545619"/>
    <lineage>
        <taxon>Bacteria</taxon>
        <taxon>Bacillati</taxon>
        <taxon>Actinomycetota</taxon>
        <taxon>Actinomycetes</taxon>
        <taxon>Micrococcales</taxon>
        <taxon>Cellulomonadaceae</taxon>
        <taxon>Paraoerskovia</taxon>
    </lineage>
</organism>
<keyword evidence="5" id="KW-1185">Reference proteome</keyword>
<feature type="domain" description="Phosphatidic acid phosphatase type 2/haloperoxidase" evidence="3">
    <location>
        <begin position="144"/>
        <end position="249"/>
    </location>
</feature>
<dbReference type="eggNOG" id="COG0671">
    <property type="taxonomic scope" value="Bacteria"/>
</dbReference>
<reference evidence="4 5" key="1">
    <citation type="submission" date="2016-10" db="EMBL/GenBank/DDBJ databases">
        <authorList>
            <person name="de Groot N.N."/>
        </authorList>
    </citation>
    <scope>NUCLEOTIDE SEQUENCE [LARGE SCALE GENOMIC DNA]</scope>
    <source>
        <strain evidence="4 5">DSM 22126</strain>
    </source>
</reference>
<keyword evidence="2" id="KW-0472">Membrane</keyword>
<feature type="transmembrane region" description="Helical" evidence="2">
    <location>
        <begin position="181"/>
        <end position="200"/>
    </location>
</feature>
<gene>
    <name evidence="4" type="ORF">SAMN04489860_2633</name>
</gene>
<feature type="transmembrane region" description="Helical" evidence="2">
    <location>
        <begin position="234"/>
        <end position="257"/>
    </location>
</feature>
<dbReference type="STRING" id="545619.SAMN04489860_2633"/>
<evidence type="ECO:0000313" key="4">
    <source>
        <dbReference type="EMBL" id="SDS89011.1"/>
    </source>
</evidence>